<dbReference type="RefSeq" id="WP_088812864.1">
    <property type="nucleotide sequence ID" value="NZ_FYEX01000001.1"/>
</dbReference>
<comment type="subcellular location">
    <subcellularLocation>
        <location evidence="6">Cytoplasm</location>
    </subcellularLocation>
</comment>
<dbReference type="UniPathway" id="UPA00538">
    <property type="reaction ID" value="UER00592"/>
</dbReference>
<dbReference type="PROSITE" id="PS01313">
    <property type="entry name" value="LIPB"/>
    <property type="match status" value="1"/>
</dbReference>
<dbReference type="OrthoDB" id="9787061at2"/>
<evidence type="ECO:0000256" key="7">
    <source>
        <dbReference type="PIRNR" id="PIRNR016262"/>
    </source>
</evidence>
<evidence type="ECO:0000256" key="1">
    <source>
        <dbReference type="ARBA" id="ARBA00004821"/>
    </source>
</evidence>
<dbReference type="CDD" id="cd16444">
    <property type="entry name" value="LipB"/>
    <property type="match status" value="1"/>
</dbReference>
<feature type="binding site" evidence="6 9">
    <location>
        <begin position="146"/>
        <end position="148"/>
    </location>
    <ligand>
        <name>substrate</name>
    </ligand>
</feature>
<name>A0A212TDJ4_9BURK</name>
<dbReference type="NCBIfam" id="NF010923">
    <property type="entry name" value="PRK14343.1"/>
    <property type="match status" value="1"/>
</dbReference>
<dbReference type="HAMAP" id="MF_00013">
    <property type="entry name" value="LipB"/>
    <property type="match status" value="1"/>
</dbReference>
<dbReference type="PIRSF" id="PIRSF016262">
    <property type="entry name" value="LPLase"/>
    <property type="match status" value="1"/>
</dbReference>
<dbReference type="InterPro" id="IPR045864">
    <property type="entry name" value="aa-tRNA-synth_II/BPL/LPL"/>
</dbReference>
<keyword evidence="2 6" id="KW-0963">Cytoplasm</keyword>
<proteinExistence type="inferred from homology"/>
<dbReference type="SUPFAM" id="SSF55681">
    <property type="entry name" value="Class II aaRS and biotin synthetases"/>
    <property type="match status" value="1"/>
</dbReference>
<comment type="function">
    <text evidence="5 6 7">Catalyzes the transfer of endogenously produced octanoic acid from octanoyl-acyl-carrier-protein onto the lipoyl domains of lipoate-dependent enzymes. Lipoyl-ACP can also act as a substrate although octanoyl-ACP is likely to be the physiological substrate.</text>
</comment>
<evidence type="ECO:0000256" key="9">
    <source>
        <dbReference type="PIRSR" id="PIRSR016262-2"/>
    </source>
</evidence>
<evidence type="ECO:0000256" key="6">
    <source>
        <dbReference type="HAMAP-Rule" id="MF_00013"/>
    </source>
</evidence>
<accession>A0A212TDJ4</accession>
<feature type="binding site" evidence="6 9">
    <location>
        <begin position="159"/>
        <end position="161"/>
    </location>
    <ligand>
        <name>substrate</name>
    </ligand>
</feature>
<dbReference type="NCBIfam" id="TIGR00214">
    <property type="entry name" value="lipB"/>
    <property type="match status" value="1"/>
</dbReference>
<protein>
    <recommendedName>
        <fullName evidence="6 7">Octanoyltransferase</fullName>
        <ecNumber evidence="6 7">2.3.1.181</ecNumber>
    </recommendedName>
    <alternativeName>
        <fullName evidence="6">Lipoate-protein ligase B</fullName>
    </alternativeName>
    <alternativeName>
        <fullName evidence="6">Lipoyl/octanoyl transferase</fullName>
    </alternativeName>
    <alternativeName>
        <fullName evidence="6">Octanoyl-[acyl-carrier-protein]-protein N-octanoyltransferase</fullName>
    </alternativeName>
</protein>
<keyword evidence="3 6" id="KW-0808">Transferase</keyword>
<comment type="pathway">
    <text evidence="1 6 7">Protein modification; protein lipoylation via endogenous pathway; protein N(6)-(lipoyl)lysine from octanoyl-[acyl-carrier-protein]: step 1/2.</text>
</comment>
<keyword evidence="13" id="KW-1185">Reference proteome</keyword>
<dbReference type="GO" id="GO:0009249">
    <property type="term" value="P:protein lipoylation"/>
    <property type="evidence" value="ECO:0007669"/>
    <property type="project" value="InterPro"/>
</dbReference>
<dbReference type="GO" id="GO:0033819">
    <property type="term" value="F:lipoyl(octanoyl) transferase activity"/>
    <property type="evidence" value="ECO:0007669"/>
    <property type="project" value="UniProtKB-EC"/>
</dbReference>
<feature type="binding site" evidence="6 9">
    <location>
        <begin position="69"/>
        <end position="76"/>
    </location>
    <ligand>
        <name>substrate</name>
    </ligand>
</feature>
<dbReference type="InterPro" id="IPR020605">
    <property type="entry name" value="Octanoyltransferase_CS"/>
</dbReference>
<dbReference type="InterPro" id="IPR004143">
    <property type="entry name" value="BPL_LPL_catalytic"/>
</dbReference>
<sequence length="215" mass="23623">MKIIIRHLGVQEYLPTYEAMKSFTASRTEETPDEIWVLQHPPTYTLGQAGDPAHLLKPDTNIPLVPIDRGGQITYHGPGQVVVYLLLDLRRRRLFVRDLVNRIEQAIIDTLADSGVVGIRKPGAPGIYLDEGSDIPPDLIGAKIAALGLKVTKQCCYHGLALNVAMDLQPFEAINPCGYAGLKTIDLRTLGVSDNINIVAKNILSHLSQQLEVRS</sequence>
<evidence type="ECO:0000313" key="12">
    <source>
        <dbReference type="EMBL" id="SNC64092.1"/>
    </source>
</evidence>
<evidence type="ECO:0000256" key="4">
    <source>
        <dbReference type="ARBA" id="ARBA00023315"/>
    </source>
</evidence>
<dbReference type="EMBL" id="FYEX01000001">
    <property type="protein sequence ID" value="SNC64092.1"/>
    <property type="molecule type" value="Genomic_DNA"/>
</dbReference>
<gene>
    <name evidence="6" type="primary">lipB</name>
    <name evidence="12" type="ORF">SAMN06295916_1021</name>
</gene>
<dbReference type="GO" id="GO:0005737">
    <property type="term" value="C:cytoplasm"/>
    <property type="evidence" value="ECO:0007669"/>
    <property type="project" value="UniProtKB-SubCell"/>
</dbReference>
<dbReference type="PANTHER" id="PTHR10993">
    <property type="entry name" value="OCTANOYLTRANSFERASE"/>
    <property type="match status" value="1"/>
</dbReference>
<feature type="site" description="Lowers pKa of active site Cys" evidence="6 10">
    <location>
        <position position="143"/>
    </location>
</feature>
<comment type="miscellaneous">
    <text evidence="6">In the reaction, the free carboxyl group of octanoic acid is attached via an amide linkage to the epsilon-amino group of a specific lysine residue of lipoyl domains of lipoate-dependent enzymes.</text>
</comment>
<feature type="domain" description="BPL/LPL catalytic" evidence="11">
    <location>
        <begin position="29"/>
        <end position="215"/>
    </location>
</feature>
<keyword evidence="4 6" id="KW-0012">Acyltransferase</keyword>
<evidence type="ECO:0000313" key="13">
    <source>
        <dbReference type="Proteomes" id="UP000197215"/>
    </source>
</evidence>
<dbReference type="InterPro" id="IPR000544">
    <property type="entry name" value="Octanoyltransferase"/>
</dbReference>
<evidence type="ECO:0000259" key="11">
    <source>
        <dbReference type="PROSITE" id="PS51733"/>
    </source>
</evidence>
<dbReference type="AlphaFoldDB" id="A0A212TDJ4"/>
<evidence type="ECO:0000256" key="8">
    <source>
        <dbReference type="PIRSR" id="PIRSR016262-1"/>
    </source>
</evidence>
<evidence type="ECO:0000256" key="10">
    <source>
        <dbReference type="PIRSR" id="PIRSR016262-3"/>
    </source>
</evidence>
<feature type="active site" description="Acyl-thioester intermediate" evidence="6 8">
    <location>
        <position position="177"/>
    </location>
</feature>
<organism evidence="12 13">
    <name type="scientific">Polynucleobacter victoriensis</name>
    <dbReference type="NCBI Taxonomy" id="2049319"/>
    <lineage>
        <taxon>Bacteria</taxon>
        <taxon>Pseudomonadati</taxon>
        <taxon>Pseudomonadota</taxon>
        <taxon>Betaproteobacteria</taxon>
        <taxon>Burkholderiales</taxon>
        <taxon>Burkholderiaceae</taxon>
        <taxon>Polynucleobacter</taxon>
    </lineage>
</organism>
<reference evidence="13" key="1">
    <citation type="submission" date="2017-06" db="EMBL/GenBank/DDBJ databases">
        <authorList>
            <person name="Varghese N."/>
            <person name="Submissions S."/>
        </authorList>
    </citation>
    <scope>NUCLEOTIDE SEQUENCE [LARGE SCALE GENOMIC DNA]</scope>
    <source>
        <strain evidence="13">MWH-VicM1</strain>
    </source>
</reference>
<evidence type="ECO:0000256" key="2">
    <source>
        <dbReference type="ARBA" id="ARBA00022490"/>
    </source>
</evidence>
<dbReference type="PANTHER" id="PTHR10993:SF7">
    <property type="entry name" value="LIPOYLTRANSFERASE 2, MITOCHONDRIAL-RELATED"/>
    <property type="match status" value="1"/>
</dbReference>
<dbReference type="NCBIfam" id="NF010922">
    <property type="entry name" value="PRK14342.1"/>
    <property type="match status" value="1"/>
</dbReference>
<dbReference type="Pfam" id="PF21948">
    <property type="entry name" value="LplA-B_cat"/>
    <property type="match status" value="1"/>
</dbReference>
<evidence type="ECO:0000256" key="5">
    <source>
        <dbReference type="ARBA" id="ARBA00024732"/>
    </source>
</evidence>
<dbReference type="FunFam" id="3.30.930.10:FF:000020">
    <property type="entry name" value="Octanoyltransferase"/>
    <property type="match status" value="1"/>
</dbReference>
<dbReference type="Proteomes" id="UP000197215">
    <property type="component" value="Unassembled WGS sequence"/>
</dbReference>
<comment type="similarity">
    <text evidence="6 7">Belongs to the LipB family.</text>
</comment>
<dbReference type="EC" id="2.3.1.181" evidence="6 7"/>
<evidence type="ECO:0000256" key="3">
    <source>
        <dbReference type="ARBA" id="ARBA00022679"/>
    </source>
</evidence>
<dbReference type="Gene3D" id="3.30.930.10">
    <property type="entry name" value="Bira Bifunctional Protein, Domain 2"/>
    <property type="match status" value="1"/>
</dbReference>
<dbReference type="PROSITE" id="PS51733">
    <property type="entry name" value="BPL_LPL_CATALYTIC"/>
    <property type="match status" value="1"/>
</dbReference>
<comment type="catalytic activity">
    <reaction evidence="6 7">
        <text>octanoyl-[ACP] + L-lysyl-[protein] = N(6)-octanoyl-L-lysyl-[protein] + holo-[ACP] + H(+)</text>
        <dbReference type="Rhea" id="RHEA:17665"/>
        <dbReference type="Rhea" id="RHEA-COMP:9636"/>
        <dbReference type="Rhea" id="RHEA-COMP:9685"/>
        <dbReference type="Rhea" id="RHEA-COMP:9752"/>
        <dbReference type="Rhea" id="RHEA-COMP:9928"/>
        <dbReference type="ChEBI" id="CHEBI:15378"/>
        <dbReference type="ChEBI" id="CHEBI:29969"/>
        <dbReference type="ChEBI" id="CHEBI:64479"/>
        <dbReference type="ChEBI" id="CHEBI:78463"/>
        <dbReference type="ChEBI" id="CHEBI:78809"/>
        <dbReference type="EC" id="2.3.1.181"/>
    </reaction>
</comment>